<accession>A0A6B3L6Y3</accession>
<dbReference type="AlphaFoldDB" id="A0A6B3L6Y3"/>
<dbReference type="SUPFAM" id="SSF143422">
    <property type="entry name" value="Transposase IS200-like"/>
    <property type="match status" value="1"/>
</dbReference>
<dbReference type="EMBL" id="CP066776">
    <property type="protein sequence ID" value="QQL45601.1"/>
    <property type="molecule type" value="Genomic_DNA"/>
</dbReference>
<dbReference type="SMART" id="SM01321">
    <property type="entry name" value="Y1_Tnp"/>
    <property type="match status" value="1"/>
</dbReference>
<dbReference type="GO" id="GO:0006313">
    <property type="term" value="P:DNA transposition"/>
    <property type="evidence" value="ECO:0007669"/>
    <property type="project" value="InterPro"/>
</dbReference>
<dbReference type="PANTHER" id="PTHR34322">
    <property type="entry name" value="TRANSPOSASE, Y1_TNP DOMAIN-CONTAINING"/>
    <property type="match status" value="1"/>
</dbReference>
<protein>
    <recommendedName>
        <fullName evidence="1">Transposase IS200-like domain-containing protein</fullName>
    </recommendedName>
</protein>
<keyword evidence="3" id="KW-1185">Reference proteome</keyword>
<dbReference type="GO" id="GO:0003677">
    <property type="term" value="F:DNA binding"/>
    <property type="evidence" value="ECO:0007669"/>
    <property type="project" value="InterPro"/>
</dbReference>
<evidence type="ECO:0000313" key="2">
    <source>
        <dbReference type="EMBL" id="QQL45601.1"/>
    </source>
</evidence>
<dbReference type="KEGG" id="soa:G3M56_003150"/>
<feature type="domain" description="Transposase IS200-like" evidence="1">
    <location>
        <begin position="59"/>
        <end position="232"/>
    </location>
</feature>
<dbReference type="GO" id="GO:0004803">
    <property type="term" value="F:transposase activity"/>
    <property type="evidence" value="ECO:0007669"/>
    <property type="project" value="InterPro"/>
</dbReference>
<organism evidence="2 3">
    <name type="scientific">Sulfuriroseicoccus oceanibius</name>
    <dbReference type="NCBI Taxonomy" id="2707525"/>
    <lineage>
        <taxon>Bacteria</taxon>
        <taxon>Pseudomonadati</taxon>
        <taxon>Verrucomicrobiota</taxon>
        <taxon>Verrucomicrobiia</taxon>
        <taxon>Verrucomicrobiales</taxon>
        <taxon>Verrucomicrobiaceae</taxon>
        <taxon>Sulfuriroseicoccus</taxon>
    </lineage>
</organism>
<name>A0A6B3L6Y3_9BACT</name>
<dbReference type="Gene3D" id="3.30.70.1290">
    <property type="entry name" value="Transposase IS200-like"/>
    <property type="match status" value="1"/>
</dbReference>
<dbReference type="RefSeq" id="WP_164363229.1">
    <property type="nucleotide sequence ID" value="NZ_CP066776.1"/>
</dbReference>
<gene>
    <name evidence="2" type="ORF">G3M56_003150</name>
</gene>
<dbReference type="PANTHER" id="PTHR34322:SF2">
    <property type="entry name" value="TRANSPOSASE IS200-LIKE DOMAIN-CONTAINING PROTEIN"/>
    <property type="match status" value="1"/>
</dbReference>
<dbReference type="InterPro" id="IPR036515">
    <property type="entry name" value="Transposase_17_sf"/>
</dbReference>
<sequence length="384" mass="43817">MKTTAKSGGMGDDLRRALVGVEAKTAAKVGAGWWDLREGADGKVVSMQRKRKRILGEKGRDACYHVMSRTVGGDVFFDDVEKEALRKLIWKMARFSMVKVVTYAVMGNHFHVLAVVPDAEKTLEKFRQPGGEKLLLKHISCLYSLDAVQILESQLQTLRKRGEERARQEIIERLLARMCDVSRFVNEVKVRFTRWYNRRHDRKGTLWMERFKSVLIGSDAAMRSVALYIDLNPVRAGLVDDPVNYRWCGWAEAEAGGSRRARRGICKAVHCAVDSWERGDGTARKLYRDALDCVMEREGKSRFVEDEARKPGVMRYLLRRTRYFSDSLVIGTKGFVENALRRHSGSFSERRRTLASPMRAPDGGGRLRDDGHFTLKNLIKEAWG</sequence>
<dbReference type="Proteomes" id="UP000475117">
    <property type="component" value="Chromosome"/>
</dbReference>
<evidence type="ECO:0000259" key="1">
    <source>
        <dbReference type="SMART" id="SM01321"/>
    </source>
</evidence>
<evidence type="ECO:0000313" key="3">
    <source>
        <dbReference type="Proteomes" id="UP000475117"/>
    </source>
</evidence>
<dbReference type="InterPro" id="IPR002686">
    <property type="entry name" value="Transposase_17"/>
</dbReference>
<proteinExistence type="predicted"/>
<reference evidence="2 3" key="1">
    <citation type="submission" date="2020-12" db="EMBL/GenBank/DDBJ databases">
        <title>Sulforoseuscoccus oceanibium gen. nov., sp. nov., a representative of the phylum Verrucomicrobia with special cytoplasmic membrane, and proposal of Sulforoseuscoccusaceae fam. nov.</title>
        <authorList>
            <person name="Xi F."/>
        </authorList>
    </citation>
    <scope>NUCLEOTIDE SEQUENCE [LARGE SCALE GENOMIC DNA]</scope>
    <source>
        <strain evidence="2 3">T37</strain>
    </source>
</reference>